<feature type="transmembrane region" description="Helical" evidence="1">
    <location>
        <begin position="137"/>
        <end position="157"/>
    </location>
</feature>
<dbReference type="EMBL" id="BOOY01000039">
    <property type="protein sequence ID" value="GIJ06259.1"/>
    <property type="molecule type" value="Genomic_DNA"/>
</dbReference>
<gene>
    <name evidence="2" type="ORF">Sya03_56110</name>
</gene>
<sequence length="161" mass="16350">MTHVTTETAPPRRRHATAVVVLAAVLALDTVLPWFSRTTILPAGDGHLEVLNAWMSGWAVAPVGSGPLGPLRAVPWGLLLLAVAVAGIAGGVLARRTPGHRAAARTCVVAAAAGLVCTVLSWMAAAAGTDTDTLPHVGVIVALALLAAWLLAATALLRAAR</sequence>
<evidence type="ECO:0000256" key="1">
    <source>
        <dbReference type="SAM" id="Phobius"/>
    </source>
</evidence>
<dbReference type="Proteomes" id="UP000652013">
    <property type="component" value="Unassembled WGS sequence"/>
</dbReference>
<feature type="transmembrane region" description="Helical" evidence="1">
    <location>
        <begin position="16"/>
        <end position="35"/>
    </location>
</feature>
<protein>
    <submittedName>
        <fullName evidence="2">Uncharacterized protein</fullName>
    </submittedName>
</protein>
<name>A0A8J3YDW6_9ACTN</name>
<proteinExistence type="predicted"/>
<keyword evidence="1" id="KW-0472">Membrane</keyword>
<keyword evidence="1" id="KW-0812">Transmembrane</keyword>
<evidence type="ECO:0000313" key="3">
    <source>
        <dbReference type="Proteomes" id="UP000652013"/>
    </source>
</evidence>
<feature type="transmembrane region" description="Helical" evidence="1">
    <location>
        <begin position="73"/>
        <end position="94"/>
    </location>
</feature>
<organism evidence="2 3">
    <name type="scientific">Spirilliplanes yamanashiensis</name>
    <dbReference type="NCBI Taxonomy" id="42233"/>
    <lineage>
        <taxon>Bacteria</taxon>
        <taxon>Bacillati</taxon>
        <taxon>Actinomycetota</taxon>
        <taxon>Actinomycetes</taxon>
        <taxon>Micromonosporales</taxon>
        <taxon>Micromonosporaceae</taxon>
        <taxon>Spirilliplanes</taxon>
    </lineage>
</organism>
<accession>A0A8J3YDW6</accession>
<dbReference type="AlphaFoldDB" id="A0A8J3YDW6"/>
<evidence type="ECO:0000313" key="2">
    <source>
        <dbReference type="EMBL" id="GIJ06259.1"/>
    </source>
</evidence>
<comment type="caution">
    <text evidence="2">The sequence shown here is derived from an EMBL/GenBank/DDBJ whole genome shotgun (WGS) entry which is preliminary data.</text>
</comment>
<keyword evidence="3" id="KW-1185">Reference proteome</keyword>
<keyword evidence="1" id="KW-1133">Transmembrane helix</keyword>
<reference evidence="2" key="1">
    <citation type="submission" date="2021-01" db="EMBL/GenBank/DDBJ databases">
        <title>Whole genome shotgun sequence of Spirilliplanes yamanashiensis NBRC 15828.</title>
        <authorList>
            <person name="Komaki H."/>
            <person name="Tamura T."/>
        </authorList>
    </citation>
    <scope>NUCLEOTIDE SEQUENCE</scope>
    <source>
        <strain evidence="2">NBRC 15828</strain>
    </source>
</reference>
<feature type="transmembrane region" description="Helical" evidence="1">
    <location>
        <begin position="106"/>
        <end position="125"/>
    </location>
</feature>